<evidence type="ECO:0000313" key="1">
    <source>
        <dbReference type="EMBL" id="QBK90552.1"/>
    </source>
</evidence>
<protein>
    <submittedName>
        <fullName evidence="1">Rhamnan synthesis protein F</fullName>
    </submittedName>
</protein>
<name>A0A481Z554_9VIRU</name>
<dbReference type="EMBL" id="MK500494">
    <property type="protein sequence ID" value="QBK90552.1"/>
    <property type="molecule type" value="Genomic_DNA"/>
</dbReference>
<sequence>MKKPFHFQPVLLIQKRQMNSVIIYTYYKSPSSDYNLSFFSKTELTYKNNIDYIVVINGYEHDKSIIFPKLNNLTIIKRENIGFDFGGHNCALEHIKKNNKVYDYYFFMNSGVIGPIIPYYFTKNHWTNVFIEKINDHIKLVGTTIVCLPHNDDGGYGPKVEGFFFMVDQFGLNLLKNQKTIFCNHPNKYSAIINGEYGLSNCILNNGYTIDCMLRKYQKIDWTNKDNYNLNYNMHPSRIFYNNSINPYEVIFHKWCWHNNPNVNFDIIKQYVENNT</sequence>
<proteinExistence type="predicted"/>
<accession>A0A481Z554</accession>
<gene>
    <name evidence="1" type="ORF">LCPAC104_00480</name>
</gene>
<organism evidence="1">
    <name type="scientific">Pithovirus LCPAC104</name>
    <dbReference type="NCBI Taxonomy" id="2506589"/>
    <lineage>
        <taxon>Viruses</taxon>
        <taxon>Pithoviruses</taxon>
    </lineage>
</organism>
<reference evidence="1" key="1">
    <citation type="journal article" date="2019" name="MBio">
        <title>Virus Genomes from Deep Sea Sediments Expand the Ocean Megavirome and Support Independent Origins of Viral Gigantism.</title>
        <authorList>
            <person name="Backstrom D."/>
            <person name="Yutin N."/>
            <person name="Jorgensen S.L."/>
            <person name="Dharamshi J."/>
            <person name="Homa F."/>
            <person name="Zaremba-Niedwiedzka K."/>
            <person name="Spang A."/>
            <person name="Wolf Y.I."/>
            <person name="Koonin E.V."/>
            <person name="Ettema T.J."/>
        </authorList>
    </citation>
    <scope>NUCLEOTIDE SEQUENCE</scope>
</reference>